<organism evidence="1 2">
    <name type="scientific">Brevibacillus borstelensis AK1</name>
    <dbReference type="NCBI Taxonomy" id="1300222"/>
    <lineage>
        <taxon>Bacteria</taxon>
        <taxon>Bacillati</taxon>
        <taxon>Bacillota</taxon>
        <taxon>Bacilli</taxon>
        <taxon>Bacillales</taxon>
        <taxon>Paenibacillaceae</taxon>
        <taxon>Brevibacillus</taxon>
    </lineage>
</organism>
<sequence length="181" mass="21189">MYPQPYLEYLIQFHAERDYFECHEILEEYWKESPPGERRAVWVGLIQVAVSLYHQRRGNFAGAIKMMDSAIKILNRERTDVQSLGLDPDATIQTLSQLLAEMKQNSPYHSIRLPIADPALLADCRKRCEERGLHFDSESDLFNTFLLHKHTQRDRSDVIAERLRRLDERSQRRSGSTDADK</sequence>
<dbReference type="SUPFAM" id="SSF140663">
    <property type="entry name" value="TTHA0068-like"/>
    <property type="match status" value="1"/>
</dbReference>
<dbReference type="RefSeq" id="WP_003386159.1">
    <property type="nucleotide sequence ID" value="NZ_APBN01000001.1"/>
</dbReference>
<dbReference type="InterPro" id="IPR005500">
    <property type="entry name" value="DUF309"/>
</dbReference>
<keyword evidence="2" id="KW-1185">Reference proteome</keyword>
<dbReference type="PANTHER" id="PTHR34796">
    <property type="entry name" value="EXPRESSED PROTEIN"/>
    <property type="match status" value="1"/>
</dbReference>
<dbReference type="PATRIC" id="fig|1300222.3.peg.493"/>
<comment type="caution">
    <text evidence="1">The sequence shown here is derived from an EMBL/GenBank/DDBJ whole genome shotgun (WGS) entry which is preliminary data.</text>
</comment>
<accession>M8DLQ8</accession>
<evidence type="ECO:0008006" key="3">
    <source>
        <dbReference type="Google" id="ProtNLM"/>
    </source>
</evidence>
<dbReference type="Proteomes" id="UP000012081">
    <property type="component" value="Unassembled WGS sequence"/>
</dbReference>
<dbReference type="PANTHER" id="PTHR34796:SF1">
    <property type="entry name" value="EXPRESSED PROTEIN"/>
    <property type="match status" value="1"/>
</dbReference>
<gene>
    <name evidence="1" type="ORF">I532_02370</name>
</gene>
<evidence type="ECO:0000313" key="2">
    <source>
        <dbReference type="Proteomes" id="UP000012081"/>
    </source>
</evidence>
<dbReference type="AlphaFoldDB" id="M8DLQ8"/>
<dbReference type="EMBL" id="APBN01000001">
    <property type="protein sequence ID" value="EMT54412.1"/>
    <property type="molecule type" value="Genomic_DNA"/>
</dbReference>
<reference evidence="1 2" key="1">
    <citation type="submission" date="2013-03" db="EMBL/GenBank/DDBJ databases">
        <title>Assembly of a new bacterial strain Brevibacillus borstelensis AK1.</title>
        <authorList>
            <person name="Rajan I."/>
            <person name="PoliReddy D."/>
            <person name="Sugumar T."/>
            <person name="Rathinam K."/>
            <person name="Alqarawi S."/>
            <person name="Khalil A.B."/>
            <person name="Sivakumar N."/>
        </authorList>
    </citation>
    <scope>NUCLEOTIDE SEQUENCE [LARGE SCALE GENOMIC DNA]</scope>
    <source>
        <strain evidence="1 2">AK1</strain>
    </source>
</reference>
<dbReference type="InterPro" id="IPR023203">
    <property type="entry name" value="TTHA0068_sf"/>
</dbReference>
<dbReference type="Pfam" id="PF03745">
    <property type="entry name" value="DUF309"/>
    <property type="match status" value="1"/>
</dbReference>
<name>M8DLQ8_9BACL</name>
<dbReference type="STRING" id="1300222.I532_02370"/>
<dbReference type="Gene3D" id="1.10.3450.10">
    <property type="entry name" value="TTHA0068-like"/>
    <property type="match status" value="1"/>
</dbReference>
<evidence type="ECO:0000313" key="1">
    <source>
        <dbReference type="EMBL" id="EMT54412.1"/>
    </source>
</evidence>
<dbReference type="OrthoDB" id="165483at2"/>
<protein>
    <recommendedName>
        <fullName evidence="3">DUF309 domain-containing protein</fullName>
    </recommendedName>
</protein>
<proteinExistence type="predicted"/>